<evidence type="ECO:0000256" key="3">
    <source>
        <dbReference type="ARBA" id="ARBA00023163"/>
    </source>
</evidence>
<dbReference type="Proteomes" id="UP001139366">
    <property type="component" value="Unassembled WGS sequence"/>
</dbReference>
<gene>
    <name evidence="5" type="ORF">K6T82_05570</name>
</gene>
<comment type="caution">
    <text evidence="5">The sequence shown here is derived from an EMBL/GenBank/DDBJ whole genome shotgun (WGS) entry which is preliminary data.</text>
</comment>
<dbReference type="PANTHER" id="PTHR30146">
    <property type="entry name" value="LACI-RELATED TRANSCRIPTIONAL REPRESSOR"/>
    <property type="match status" value="1"/>
</dbReference>
<keyword evidence="3" id="KW-0804">Transcription</keyword>
<dbReference type="InterPro" id="IPR010982">
    <property type="entry name" value="Lambda_DNA-bd_dom_sf"/>
</dbReference>
<dbReference type="RefSeq" id="WP_223704941.1">
    <property type="nucleotide sequence ID" value="NZ_JAINUY010000001.1"/>
</dbReference>
<dbReference type="Gene3D" id="1.10.260.40">
    <property type="entry name" value="lambda repressor-like DNA-binding domains"/>
    <property type="match status" value="1"/>
</dbReference>
<feature type="domain" description="HTH lacI-type" evidence="4">
    <location>
        <begin position="6"/>
        <end position="63"/>
    </location>
</feature>
<dbReference type="Gene3D" id="3.40.50.2300">
    <property type="match status" value="1"/>
</dbReference>
<dbReference type="InterPro" id="IPR028082">
    <property type="entry name" value="Peripla_BP_I"/>
</dbReference>
<proteinExistence type="predicted"/>
<name>A0A9X1KP51_9FLAO</name>
<evidence type="ECO:0000256" key="2">
    <source>
        <dbReference type="ARBA" id="ARBA00023125"/>
    </source>
</evidence>
<dbReference type="GO" id="GO:0003700">
    <property type="term" value="F:DNA-binding transcription factor activity"/>
    <property type="evidence" value="ECO:0007669"/>
    <property type="project" value="TreeGrafter"/>
</dbReference>
<keyword evidence="6" id="KW-1185">Reference proteome</keyword>
<keyword evidence="1" id="KW-0805">Transcription regulation</keyword>
<organism evidence="5 6">
    <name type="scientific">Flavobacterium potami</name>
    <dbReference type="NCBI Taxonomy" id="2872310"/>
    <lineage>
        <taxon>Bacteria</taxon>
        <taxon>Pseudomonadati</taxon>
        <taxon>Bacteroidota</taxon>
        <taxon>Flavobacteriia</taxon>
        <taxon>Flavobacteriales</taxon>
        <taxon>Flavobacteriaceae</taxon>
        <taxon>Flavobacterium</taxon>
    </lineage>
</organism>
<dbReference type="PROSITE" id="PS50932">
    <property type="entry name" value="HTH_LACI_2"/>
    <property type="match status" value="1"/>
</dbReference>
<dbReference type="CDD" id="cd01392">
    <property type="entry name" value="HTH_LacI"/>
    <property type="match status" value="1"/>
</dbReference>
<dbReference type="GO" id="GO:0000976">
    <property type="term" value="F:transcription cis-regulatory region binding"/>
    <property type="evidence" value="ECO:0007669"/>
    <property type="project" value="TreeGrafter"/>
</dbReference>
<evidence type="ECO:0000256" key="1">
    <source>
        <dbReference type="ARBA" id="ARBA00023015"/>
    </source>
</evidence>
<dbReference type="Pfam" id="PF00356">
    <property type="entry name" value="LacI"/>
    <property type="match status" value="1"/>
</dbReference>
<keyword evidence="2" id="KW-0238">DNA-binding</keyword>
<sequence>MKRKNSSLKDIAEELKVSVTTVSFVLNGKASERHISKEMTQKVLDYAKSINYKPNLIAQSLRTGKSKILVFMVDDISDVSFSKLAKFFEDIAYENGYKVVFCSIGNEETRSLELIDFYHLLQVDGFVIMPSQAIRYKIASLVESGKPIVLFNKDLVRRAYDSSDLIKIANGLMESLLQLFSK</sequence>
<dbReference type="SUPFAM" id="SSF47413">
    <property type="entry name" value="lambda repressor-like DNA-binding domains"/>
    <property type="match status" value="1"/>
</dbReference>
<dbReference type="AlphaFoldDB" id="A0A9X1KP51"/>
<dbReference type="SMART" id="SM00354">
    <property type="entry name" value="HTH_LACI"/>
    <property type="match status" value="1"/>
</dbReference>
<reference evidence="5 6" key="1">
    <citation type="journal article" date="2023" name="Antonie Van Leeuwenhoek">
        <title>Flavobacterium potami sp. nov., a multi-metal resistance genes harbouring bacterium isolated from shallow river silt.</title>
        <authorList>
            <person name="Li S."/>
            <person name="Mao S."/>
            <person name="Mu W."/>
            <person name="Guo B."/>
            <person name="Li C."/>
            <person name="Zhu Q."/>
            <person name="Hou X."/>
            <person name="Zhao Y."/>
            <person name="Wei S."/>
            <person name="Liu H."/>
            <person name="Liu A."/>
        </authorList>
    </citation>
    <scope>NUCLEOTIDE SEQUENCE [LARGE SCALE GENOMIC DNA]</scope>
    <source>
        <strain evidence="5 6">17A</strain>
    </source>
</reference>
<dbReference type="PANTHER" id="PTHR30146:SF109">
    <property type="entry name" value="HTH-TYPE TRANSCRIPTIONAL REGULATOR GALS"/>
    <property type="match status" value="1"/>
</dbReference>
<dbReference type="SUPFAM" id="SSF53822">
    <property type="entry name" value="Periplasmic binding protein-like I"/>
    <property type="match status" value="1"/>
</dbReference>
<dbReference type="InterPro" id="IPR000843">
    <property type="entry name" value="HTH_LacI"/>
</dbReference>
<evidence type="ECO:0000259" key="4">
    <source>
        <dbReference type="PROSITE" id="PS50932"/>
    </source>
</evidence>
<accession>A0A9X1KP51</accession>
<dbReference type="EMBL" id="JAINUY010000001">
    <property type="protein sequence ID" value="MBZ4034225.1"/>
    <property type="molecule type" value="Genomic_DNA"/>
</dbReference>
<evidence type="ECO:0000313" key="5">
    <source>
        <dbReference type="EMBL" id="MBZ4034225.1"/>
    </source>
</evidence>
<protein>
    <submittedName>
        <fullName evidence="5">LacI family transcriptional regulator</fullName>
    </submittedName>
</protein>
<evidence type="ECO:0000313" key="6">
    <source>
        <dbReference type="Proteomes" id="UP001139366"/>
    </source>
</evidence>